<feature type="compositionally biased region" description="Acidic residues" evidence="8">
    <location>
        <begin position="1072"/>
        <end position="1082"/>
    </location>
</feature>
<dbReference type="PANTHER" id="PTHR35041">
    <property type="entry name" value="MEDIATOR OF RNA POLYMERASE II TRANSCRIPTION SUBUNIT 1"/>
    <property type="match status" value="1"/>
</dbReference>
<keyword evidence="6 7" id="KW-0539">Nucleus</keyword>
<evidence type="ECO:0000256" key="1">
    <source>
        <dbReference type="ARBA" id="ARBA00004123"/>
    </source>
</evidence>
<comment type="function">
    <text evidence="7">Component of the Mediator complex, a coactivator involved in the regulated transcription of nearly all RNA polymerase II-dependent genes. Mediator functions as a bridge to convey information from gene-specific regulatory proteins to the basal RNA polymerase II transcription machinery. Mediator is recruited to promoters by direct interactions with regulatory proteins and serves as a scaffold for the assembly of a functional preinitiation complex with RNA polymerase II and the general transcription factors.</text>
</comment>
<evidence type="ECO:0000256" key="8">
    <source>
        <dbReference type="SAM" id="MobiDB-lite"/>
    </source>
</evidence>
<dbReference type="InterPro" id="IPR019680">
    <property type="entry name" value="Mediator_Med1"/>
</dbReference>
<evidence type="ECO:0000256" key="5">
    <source>
        <dbReference type="ARBA" id="ARBA00023163"/>
    </source>
</evidence>
<feature type="region of interest" description="Disordered" evidence="8">
    <location>
        <begin position="565"/>
        <end position="590"/>
    </location>
</feature>
<dbReference type="GO" id="GO:0016592">
    <property type="term" value="C:mediator complex"/>
    <property type="evidence" value="ECO:0007669"/>
    <property type="project" value="InterPro"/>
</dbReference>
<keyword evidence="5 7" id="KW-0804">Transcription</keyword>
<evidence type="ECO:0000313" key="11">
    <source>
        <dbReference type="Proteomes" id="UP001163105"/>
    </source>
</evidence>
<feature type="domain" description="Mediator complex subunit Med1" evidence="9">
    <location>
        <begin position="135"/>
        <end position="560"/>
    </location>
</feature>
<feature type="compositionally biased region" description="Gly residues" evidence="8">
    <location>
        <begin position="922"/>
        <end position="933"/>
    </location>
</feature>
<feature type="compositionally biased region" description="Basic and acidic residues" evidence="8">
    <location>
        <begin position="805"/>
        <end position="820"/>
    </location>
</feature>
<comment type="subcellular location">
    <subcellularLocation>
        <location evidence="1 7">Nucleus</location>
    </subcellularLocation>
</comment>
<evidence type="ECO:0000313" key="10">
    <source>
        <dbReference type="EMBL" id="KAJ6443189.1"/>
    </source>
</evidence>
<reference evidence="10" key="1">
    <citation type="submission" date="2023-01" db="EMBL/GenBank/DDBJ databases">
        <title>The growth and conidiation of Purpureocillium lavendulum are regulated by nitrogen source and histone H3K14 acetylation.</title>
        <authorList>
            <person name="Tang P."/>
            <person name="Han J."/>
            <person name="Zhang C."/>
            <person name="Tang P."/>
            <person name="Qi F."/>
            <person name="Zhang K."/>
            <person name="Liang L."/>
        </authorList>
    </citation>
    <scope>NUCLEOTIDE SEQUENCE</scope>
    <source>
        <strain evidence="10">YMF1.00683</strain>
    </source>
</reference>
<comment type="caution">
    <text evidence="10">The sequence shown here is derived from an EMBL/GenBank/DDBJ whole genome shotgun (WGS) entry which is preliminary data.</text>
</comment>
<dbReference type="Pfam" id="PF10744">
    <property type="entry name" value="Med1"/>
    <property type="match status" value="1"/>
</dbReference>
<sequence>MVSAGTARRHLPPPAMSTPTPMKHAPSQQGRTPSQWAAATPPVSTPFSNPAHAAFSPRGPKSSPQQVKKSPATSALMAQPPMGAFNFDSPSTAAAMGALGINAAFDIGLDNGVVNGLEVMGAALATEDDKLKRLDTILKTLSQKKGLVSAAGLERLAQEIGLELLSEEQTTADGRKTRTLAIAGSAIAVDIVLDNNIVQSVSLSYHGSAPAVSRHMDDAAQILLRDLQLLPGQSPLTKTLESFASNFARLATLDKLSIVPGLDCHEALSGIYVSLEKLYDWDLSKLREEADMKGKSDSFLMSMAMCARHGRPVMHARGKVGLAVQYWKQLRFAPSGSDAKSAFADEKDKIWSLLLGCAPIQGVGLPPVRVSENWISKDIAKDEPSLDPSRPILDWQDPDNISLPQSEENKDAGMEMLHPDLSTTRVPRVMFTATFDPPVVLPQNDWARLYMSANLEPPNIELSSRGTPPTFDSLLFPIPAGVKVDPSEVRTMSRRREVPVYGQDGAASTRTHRNTLYIYKPIYSQVVSEMPFSHPRQLIEMLPLLRQYAFLATLLDNSFGAKTKDVSAPTKELASQEVDEAGTEKSNTTTAQKQIADFLATRETAAAEADKEADEVSVSDARLDVILWVHPSPHLQVVFPMDNSTADITLKVREGGMVEIVEDNVTSAGSDATAKGKGKELTRETLGKALEYLEDLCKWAEWPQSQLQPVGLGETLRRAASIRVAPLRTSIVRARSTSRAALDEAANVLRRPVRRAGMAARRRRGKDIEADEAAGEEAEAEADEAAEAAASRVTKDMISWPLETPGRDATDAASSRRHDSTAASRRGRSGRGCSPGQPRTLLKQHTRGGAQSMLRAKAMEGEDIQGLASSSSPCQSARMVKVQNPRRKPVPISTDARLPRRHPSAARSCGAAAAVAWRDGGGAGGGGGNGEGGDAVSPRPDSTTLPLSASAYRRAFPTRASSLDPRRFYSLFQQPQPPPRQQQDGASPAGEGSAAAAGSQMHYWLSVEDVLAGLPGRHHLPPGHWEGMLGLAHAVRLVDARGSGHDWVQLVTGWCDEADMDTRSEGQVPGEVEPEDEPEVEAEGTVSKEHVGGDEEHARDPLYIIMAAMAPRTATTLKPVLAAPLTTTGGLQLGPVQLSVPDGWAGGTTPVGAMPPPALVLAPAGGGHSGPVQGEVPGPVAMPVELPLPPVGCGTTVCVSNVTGARDDEPGTKTPPGAVVGTPVCSPGQYVVVVTSVVTCPTGQLVTVGAQLRDRLGRDVAASRAVGHRSDTTALDEDEADVEVLLEDVVEEDVVDETVVEEALVDETVVEEAVVDETVVDEALVDETVVEEVVDEVLVEEDDVVVVVEVLLEVVDEVLVVEVDDALVVVEVVVGAGGAVLKMRMSLILKKALVSVCGLREMYALQDGWPVEALQPPQLPWTASPHRAMLMTMRWSLKMPSTSQLRLLRLTTGKPQVEVSTFWDSMLAGSLPDFHV</sequence>
<feature type="region of interest" description="Disordered" evidence="8">
    <location>
        <begin position="970"/>
        <end position="995"/>
    </location>
</feature>
<accession>A0AB34FVN7</accession>
<comment type="similarity">
    <text evidence="2 7">Belongs to the Mediator complex subunit 1 family.</text>
</comment>
<keyword evidence="4 7" id="KW-0010">Activator</keyword>
<dbReference type="GO" id="GO:0003712">
    <property type="term" value="F:transcription coregulator activity"/>
    <property type="evidence" value="ECO:0007669"/>
    <property type="project" value="InterPro"/>
</dbReference>
<dbReference type="PANTHER" id="PTHR35041:SF4">
    <property type="entry name" value="MEDIATOR OF RNA POLYMERASE II TRANSCRIPTION SUBUNIT 1"/>
    <property type="match status" value="1"/>
</dbReference>
<feature type="region of interest" description="Disordered" evidence="8">
    <location>
        <begin position="1063"/>
        <end position="1095"/>
    </location>
</feature>
<feature type="region of interest" description="Disordered" evidence="8">
    <location>
        <begin position="756"/>
        <end position="910"/>
    </location>
</feature>
<dbReference type="GO" id="GO:0045944">
    <property type="term" value="P:positive regulation of transcription by RNA polymerase II"/>
    <property type="evidence" value="ECO:0007669"/>
    <property type="project" value="UniProtKB-ARBA"/>
</dbReference>
<dbReference type="Proteomes" id="UP001163105">
    <property type="component" value="Unassembled WGS sequence"/>
</dbReference>
<feature type="region of interest" description="Disordered" evidence="8">
    <location>
        <begin position="922"/>
        <end position="951"/>
    </location>
</feature>
<evidence type="ECO:0000256" key="2">
    <source>
        <dbReference type="ARBA" id="ARBA00006210"/>
    </source>
</evidence>
<dbReference type="EMBL" id="JAQHRD010000003">
    <property type="protein sequence ID" value="KAJ6443189.1"/>
    <property type="molecule type" value="Genomic_DNA"/>
</dbReference>
<evidence type="ECO:0000256" key="7">
    <source>
        <dbReference type="RuleBase" id="RU364059"/>
    </source>
</evidence>
<keyword evidence="3 7" id="KW-0805">Transcription regulation</keyword>
<protein>
    <recommendedName>
        <fullName evidence="7">Mediator of RNA polymerase II transcription subunit 1</fullName>
    </recommendedName>
    <alternativeName>
        <fullName evidence="7">Mediator complex subunit 1</fullName>
    </alternativeName>
</protein>
<feature type="compositionally biased region" description="Low complexity" evidence="8">
    <location>
        <begin position="981"/>
        <end position="995"/>
    </location>
</feature>
<evidence type="ECO:0000259" key="9">
    <source>
        <dbReference type="Pfam" id="PF10744"/>
    </source>
</evidence>
<feature type="compositionally biased region" description="Acidic residues" evidence="8">
    <location>
        <begin position="769"/>
        <end position="786"/>
    </location>
</feature>
<organism evidence="10 11">
    <name type="scientific">Purpureocillium lavendulum</name>
    <dbReference type="NCBI Taxonomy" id="1247861"/>
    <lineage>
        <taxon>Eukaryota</taxon>
        <taxon>Fungi</taxon>
        <taxon>Dikarya</taxon>
        <taxon>Ascomycota</taxon>
        <taxon>Pezizomycotina</taxon>
        <taxon>Sordariomycetes</taxon>
        <taxon>Hypocreomycetidae</taxon>
        <taxon>Hypocreales</taxon>
        <taxon>Ophiocordycipitaceae</taxon>
        <taxon>Purpureocillium</taxon>
    </lineage>
</organism>
<gene>
    <name evidence="10" type="ORF">O9K51_04368</name>
</gene>
<name>A0AB34FVN7_9HYPO</name>
<evidence type="ECO:0000256" key="6">
    <source>
        <dbReference type="ARBA" id="ARBA00023242"/>
    </source>
</evidence>
<feature type="region of interest" description="Disordered" evidence="8">
    <location>
        <begin position="1"/>
        <end position="73"/>
    </location>
</feature>
<feature type="compositionally biased region" description="Polar residues" evidence="8">
    <location>
        <begin position="26"/>
        <end position="37"/>
    </location>
</feature>
<evidence type="ECO:0000256" key="4">
    <source>
        <dbReference type="ARBA" id="ARBA00023159"/>
    </source>
</evidence>
<keyword evidence="11" id="KW-1185">Reference proteome</keyword>
<feature type="compositionally biased region" description="Polar residues" evidence="8">
    <location>
        <begin position="62"/>
        <end position="73"/>
    </location>
</feature>
<proteinExistence type="inferred from homology"/>
<evidence type="ECO:0000256" key="3">
    <source>
        <dbReference type="ARBA" id="ARBA00023015"/>
    </source>
</evidence>
<feature type="compositionally biased region" description="Basic and acidic residues" evidence="8">
    <location>
        <begin position="1086"/>
        <end position="1095"/>
    </location>
</feature>